<evidence type="ECO:0000313" key="4">
    <source>
        <dbReference type="Proteomes" id="UP000236721"/>
    </source>
</evidence>
<dbReference type="Gene3D" id="3.30.70.60">
    <property type="match status" value="1"/>
</dbReference>
<keyword evidence="4" id="KW-1185">Reference proteome</keyword>
<dbReference type="GO" id="GO:0015628">
    <property type="term" value="P:protein secretion by the type II secretion system"/>
    <property type="evidence" value="ECO:0007669"/>
    <property type="project" value="InterPro"/>
</dbReference>
<dbReference type="AlphaFoldDB" id="A0A1H5U7J8"/>
<name>A0A1H5U7J8_9VIBR</name>
<keyword evidence="2" id="KW-0472">Membrane</keyword>
<proteinExistence type="predicted"/>
<dbReference type="Proteomes" id="UP000236721">
    <property type="component" value="Unassembled WGS sequence"/>
</dbReference>
<keyword evidence="1" id="KW-0175">Coiled coil</keyword>
<keyword evidence="2" id="KW-0812">Transmembrane</keyword>
<reference evidence="4" key="1">
    <citation type="submission" date="2016-10" db="EMBL/GenBank/DDBJ databases">
        <authorList>
            <person name="Varghese N."/>
            <person name="Submissions S."/>
        </authorList>
    </citation>
    <scope>NUCLEOTIDE SEQUENCE [LARGE SCALE GENOMIC DNA]</scope>
    <source>
        <strain evidence="4">CGMCC 1.7062</strain>
    </source>
</reference>
<dbReference type="OrthoDB" id="9151209at2"/>
<sequence length="216" mass="24604">MNANWSVLQQKFTQLTVREKVLIAGCGWVVIVALIYLLMLEPMMLKSQSMTRQLQQVTNENQEIEGKLLLLSHQLKQDPDKELNMEFEQLINQSQSLSEQLSGIVDNLISPAQMTDLLELVLSKSHGLKLVSLESLPPEPINGTDAASEYSGYFVHPVKIELTGNYFAIARYLQELENMPVKYYWRSFKYAVVKHPQAKLVLEVYTLGTRKEFIGG</sequence>
<dbReference type="Pfam" id="PF04612">
    <property type="entry name" value="T2SSM"/>
    <property type="match status" value="1"/>
</dbReference>
<evidence type="ECO:0000313" key="3">
    <source>
        <dbReference type="EMBL" id="SEF70321.1"/>
    </source>
</evidence>
<keyword evidence="2" id="KW-1133">Transmembrane helix</keyword>
<dbReference type="RefSeq" id="WP_103879010.1">
    <property type="nucleotide sequence ID" value="NZ_FNVG01000003.1"/>
</dbReference>
<accession>A0A1H5U7J8</accession>
<evidence type="ECO:0000256" key="1">
    <source>
        <dbReference type="SAM" id="Coils"/>
    </source>
</evidence>
<feature type="coiled-coil region" evidence="1">
    <location>
        <begin position="47"/>
        <end position="74"/>
    </location>
</feature>
<dbReference type="GO" id="GO:0015627">
    <property type="term" value="C:type II protein secretion system complex"/>
    <property type="evidence" value="ECO:0007669"/>
    <property type="project" value="InterPro"/>
</dbReference>
<evidence type="ECO:0000256" key="2">
    <source>
        <dbReference type="SAM" id="Phobius"/>
    </source>
</evidence>
<dbReference type="InterPro" id="IPR007690">
    <property type="entry name" value="T2SS_GspM"/>
</dbReference>
<feature type="transmembrane region" description="Helical" evidence="2">
    <location>
        <begin position="20"/>
        <end position="40"/>
    </location>
</feature>
<dbReference type="InterPro" id="IPR014717">
    <property type="entry name" value="Transl_elong_EF1B/ribsomal_bS6"/>
</dbReference>
<gene>
    <name evidence="3" type="ORF">SAMN04488244_10327</name>
</gene>
<organism evidence="3 4">
    <name type="scientific">Vibrio hangzhouensis</name>
    <dbReference type="NCBI Taxonomy" id="462991"/>
    <lineage>
        <taxon>Bacteria</taxon>
        <taxon>Pseudomonadati</taxon>
        <taxon>Pseudomonadota</taxon>
        <taxon>Gammaproteobacteria</taxon>
        <taxon>Vibrionales</taxon>
        <taxon>Vibrionaceae</taxon>
        <taxon>Vibrio</taxon>
    </lineage>
</organism>
<dbReference type="EMBL" id="FNVG01000003">
    <property type="protein sequence ID" value="SEF70321.1"/>
    <property type="molecule type" value="Genomic_DNA"/>
</dbReference>
<protein>
    <submittedName>
        <fullName evidence="3">MSHA biogenesis protein MshJ</fullName>
    </submittedName>
</protein>